<dbReference type="InterPro" id="IPR048683">
    <property type="entry name" value="Sf6_terminase"/>
</dbReference>
<dbReference type="OrthoDB" id="7210642at2"/>
<dbReference type="EMBL" id="CP000747">
    <property type="protein sequence ID" value="ACG77978.1"/>
    <property type="molecule type" value="Genomic_DNA"/>
</dbReference>
<keyword evidence="4" id="KW-1185">Reference proteome</keyword>
<dbReference type="RefSeq" id="WP_012522121.1">
    <property type="nucleotide sequence ID" value="NC_011144.1"/>
</dbReference>
<sequence length="289" mass="33130">MGGRRRTAASKDARGRQFARRLAAVQQVCERLEAGESLCGVCRDPLLPQRYQLDRWRAAEPLFDEMVREARRRAQDAGTWRRRANHPWSRVLEDEILRRIAAGRSLVEVCEAPEMPHHTSVTRWLDEKPGFRDRYLDARLAQADGLFDLAWRIAREADEDEVRTARLKVDVIKWRIGRLSPKRYGPAYLMRMIERAEAAAAAQAEAEAEAEAEDARELWIKRFERGSDGQVRVAYMFRARPRREPGEPLLLIYPDGDGPEPPRDPSHGIPGAFRADWEGGNDWQGRAAP</sequence>
<protein>
    <submittedName>
        <fullName evidence="3">Uncharacterized protein</fullName>
    </submittedName>
</protein>
<organism evidence="3 4">
    <name type="scientific">Phenylobacterium zucineum (strain HLK1)</name>
    <dbReference type="NCBI Taxonomy" id="450851"/>
    <lineage>
        <taxon>Bacteria</taxon>
        <taxon>Pseudomonadati</taxon>
        <taxon>Pseudomonadota</taxon>
        <taxon>Alphaproteobacteria</taxon>
        <taxon>Caulobacterales</taxon>
        <taxon>Caulobacteraceae</taxon>
        <taxon>Phenylobacterium</taxon>
    </lineage>
</organism>
<feature type="coiled-coil region" evidence="1">
    <location>
        <begin position="189"/>
        <end position="218"/>
    </location>
</feature>
<evidence type="ECO:0000256" key="2">
    <source>
        <dbReference type="SAM" id="MobiDB-lite"/>
    </source>
</evidence>
<dbReference type="Gene3D" id="1.10.10.60">
    <property type="entry name" value="Homeodomain-like"/>
    <property type="match status" value="2"/>
</dbReference>
<dbReference type="KEGG" id="pzu:PHZ_c1567"/>
<evidence type="ECO:0000256" key="1">
    <source>
        <dbReference type="SAM" id="Coils"/>
    </source>
</evidence>
<accession>B4RAH1</accession>
<dbReference type="Proteomes" id="UP000001868">
    <property type="component" value="Chromosome"/>
</dbReference>
<dbReference type="HOGENOM" id="CLU_962614_0_0_5"/>
<evidence type="ECO:0000313" key="4">
    <source>
        <dbReference type="Proteomes" id="UP000001868"/>
    </source>
</evidence>
<dbReference type="Pfam" id="PF20901">
    <property type="entry name" value="Sf6_terminase"/>
    <property type="match status" value="2"/>
</dbReference>
<name>B4RAH1_PHEZH</name>
<dbReference type="eggNOG" id="ENOG50301Z6">
    <property type="taxonomic scope" value="Bacteria"/>
</dbReference>
<proteinExistence type="predicted"/>
<gene>
    <name evidence="3" type="ordered locus">PHZ_c1567</name>
</gene>
<keyword evidence="1" id="KW-0175">Coiled coil</keyword>
<evidence type="ECO:0000313" key="3">
    <source>
        <dbReference type="EMBL" id="ACG77978.1"/>
    </source>
</evidence>
<feature type="region of interest" description="Disordered" evidence="2">
    <location>
        <begin position="247"/>
        <end position="289"/>
    </location>
</feature>
<dbReference type="AlphaFoldDB" id="B4RAH1"/>
<reference evidence="3 4" key="1">
    <citation type="journal article" date="2008" name="BMC Genomics">
        <title>Complete genome of Phenylobacterium zucineum - a novel facultative intracellular bacterium isolated from human erythroleukemia cell line K562.</title>
        <authorList>
            <person name="Luo Y."/>
            <person name="Xu X."/>
            <person name="Ding Z."/>
            <person name="Liu Z."/>
            <person name="Zhang B."/>
            <person name="Yan Z."/>
            <person name="Sun J."/>
            <person name="Hu S."/>
            <person name="Hu X."/>
        </authorList>
    </citation>
    <scope>NUCLEOTIDE SEQUENCE [LARGE SCALE GENOMIC DNA]</scope>
    <source>
        <strain evidence="3 4">HLK1</strain>
    </source>
</reference>